<keyword evidence="3 6" id="KW-0812">Transmembrane</keyword>
<dbReference type="InterPro" id="IPR000620">
    <property type="entry name" value="EamA_dom"/>
</dbReference>
<evidence type="ECO:0000256" key="5">
    <source>
        <dbReference type="ARBA" id="ARBA00023136"/>
    </source>
</evidence>
<evidence type="ECO:0000313" key="8">
    <source>
        <dbReference type="EMBL" id="MBJ7539422.1"/>
    </source>
</evidence>
<protein>
    <submittedName>
        <fullName evidence="8">DMT family transporter</fullName>
    </submittedName>
</protein>
<dbReference type="Proteomes" id="UP000628710">
    <property type="component" value="Unassembled WGS sequence"/>
</dbReference>
<dbReference type="SUPFAM" id="SSF103481">
    <property type="entry name" value="Multidrug resistance efflux transporter EmrE"/>
    <property type="match status" value="1"/>
</dbReference>
<gene>
    <name evidence="8" type="ORF">I8J31_17215</name>
</gene>
<dbReference type="InterPro" id="IPR050638">
    <property type="entry name" value="AA-Vitamin_Transporters"/>
</dbReference>
<feature type="transmembrane region" description="Helical" evidence="6">
    <location>
        <begin position="280"/>
        <end position="300"/>
    </location>
</feature>
<evidence type="ECO:0000259" key="7">
    <source>
        <dbReference type="Pfam" id="PF00892"/>
    </source>
</evidence>
<dbReference type="AlphaFoldDB" id="A0A934N369"/>
<evidence type="ECO:0000256" key="1">
    <source>
        <dbReference type="ARBA" id="ARBA00004651"/>
    </source>
</evidence>
<comment type="caution">
    <text evidence="8">The sequence shown here is derived from an EMBL/GenBank/DDBJ whole genome shotgun (WGS) entry which is preliminary data.</text>
</comment>
<organism evidence="8 9">
    <name type="scientific">Marinomonas transparens</name>
    <dbReference type="NCBI Taxonomy" id="2795388"/>
    <lineage>
        <taxon>Bacteria</taxon>
        <taxon>Pseudomonadati</taxon>
        <taxon>Pseudomonadota</taxon>
        <taxon>Gammaproteobacteria</taxon>
        <taxon>Oceanospirillales</taxon>
        <taxon>Oceanospirillaceae</taxon>
        <taxon>Marinomonas</taxon>
    </lineage>
</organism>
<proteinExistence type="predicted"/>
<evidence type="ECO:0000313" key="9">
    <source>
        <dbReference type="Proteomes" id="UP000628710"/>
    </source>
</evidence>
<feature type="transmembrane region" description="Helical" evidence="6">
    <location>
        <begin position="165"/>
        <end position="181"/>
    </location>
</feature>
<dbReference type="Pfam" id="PF00892">
    <property type="entry name" value="EamA"/>
    <property type="match status" value="1"/>
</dbReference>
<keyword evidence="9" id="KW-1185">Reference proteome</keyword>
<feature type="transmembrane region" description="Helical" evidence="6">
    <location>
        <begin position="105"/>
        <end position="126"/>
    </location>
</feature>
<feature type="domain" description="EamA" evidence="7">
    <location>
        <begin position="4"/>
        <end position="149"/>
    </location>
</feature>
<evidence type="ECO:0000256" key="4">
    <source>
        <dbReference type="ARBA" id="ARBA00022989"/>
    </source>
</evidence>
<accession>A0A934N369</accession>
<evidence type="ECO:0000256" key="3">
    <source>
        <dbReference type="ARBA" id="ARBA00022692"/>
    </source>
</evidence>
<feature type="transmembrane region" description="Helical" evidence="6">
    <location>
        <begin position="38"/>
        <end position="57"/>
    </location>
</feature>
<dbReference type="RefSeq" id="WP_199469823.1">
    <property type="nucleotide sequence ID" value="NZ_JAEMNX010000024.1"/>
</dbReference>
<evidence type="ECO:0000256" key="2">
    <source>
        <dbReference type="ARBA" id="ARBA00022475"/>
    </source>
</evidence>
<keyword evidence="2" id="KW-1003">Cell membrane</keyword>
<comment type="subcellular location">
    <subcellularLocation>
        <location evidence="1">Cell membrane</location>
        <topology evidence="1">Multi-pass membrane protein</topology>
    </subcellularLocation>
</comment>
<sequence>MTQLFYLLLWAVLMASSFVVSGNMVSYASPLATSSFRFMLALLIMLVILWGRWYNASKRGGDSVASQFKALFQSRGRMGHYVVISGALVGFFVGLFVALQSTTPLHTSVLYTLIPLVGVVIARVWLKEVASWVRVSGFILGSFGAMVVLFSTQGEDDFTWHQGDYIFLGACVLLALHVVSVQKWGRSLGALSGAFMIMLFGSLWLLPITLIWGHLAEVQWYAMGFWVNALYLTVFTTLFTFMLQQKIVMTAGASRLLAFSYTIPIWVVLFTALAQSGFSTLVNLGFLIGLSFIFIALLVIDGKLIARVMYGSNSVAK</sequence>
<feature type="transmembrane region" description="Helical" evidence="6">
    <location>
        <begin position="188"/>
        <end position="212"/>
    </location>
</feature>
<feature type="transmembrane region" description="Helical" evidence="6">
    <location>
        <begin position="78"/>
        <end position="99"/>
    </location>
</feature>
<reference evidence="8" key="1">
    <citation type="submission" date="2020-12" db="EMBL/GenBank/DDBJ databases">
        <title>Marinomonas arctica sp. nov., a psychrotolerant bacterium isolated from the Arctic.</title>
        <authorList>
            <person name="Zhang Y."/>
        </authorList>
    </citation>
    <scope>NUCLEOTIDE SEQUENCE</scope>
    <source>
        <strain evidence="8">C1424</strain>
    </source>
</reference>
<dbReference type="EMBL" id="JAEMNX010000024">
    <property type="protein sequence ID" value="MBJ7539422.1"/>
    <property type="molecule type" value="Genomic_DNA"/>
</dbReference>
<dbReference type="GO" id="GO:0005886">
    <property type="term" value="C:plasma membrane"/>
    <property type="evidence" value="ECO:0007669"/>
    <property type="project" value="UniProtKB-SubCell"/>
</dbReference>
<dbReference type="InterPro" id="IPR037185">
    <property type="entry name" value="EmrE-like"/>
</dbReference>
<feature type="transmembrane region" description="Helical" evidence="6">
    <location>
        <begin position="133"/>
        <end position="153"/>
    </location>
</feature>
<dbReference type="PANTHER" id="PTHR32322">
    <property type="entry name" value="INNER MEMBRANE TRANSPORTER"/>
    <property type="match status" value="1"/>
</dbReference>
<feature type="transmembrane region" description="Helical" evidence="6">
    <location>
        <begin position="218"/>
        <end position="243"/>
    </location>
</feature>
<evidence type="ECO:0000256" key="6">
    <source>
        <dbReference type="SAM" id="Phobius"/>
    </source>
</evidence>
<dbReference type="PANTHER" id="PTHR32322:SF18">
    <property type="entry name" value="S-ADENOSYLMETHIONINE_S-ADENOSYLHOMOCYSTEINE TRANSPORTER"/>
    <property type="match status" value="1"/>
</dbReference>
<name>A0A934N369_9GAMM</name>
<keyword evidence="4 6" id="KW-1133">Transmembrane helix</keyword>
<feature type="transmembrane region" description="Helical" evidence="6">
    <location>
        <begin position="255"/>
        <end position="274"/>
    </location>
</feature>
<keyword evidence="5 6" id="KW-0472">Membrane</keyword>